<dbReference type="GO" id="GO:0005886">
    <property type="term" value="C:plasma membrane"/>
    <property type="evidence" value="ECO:0007669"/>
    <property type="project" value="TreeGrafter"/>
</dbReference>
<dbReference type="Proteomes" id="UP000192578">
    <property type="component" value="Unassembled WGS sequence"/>
</dbReference>
<feature type="compositionally biased region" description="Basic and acidic residues" evidence="10">
    <location>
        <begin position="10"/>
        <end position="31"/>
    </location>
</feature>
<evidence type="ECO:0000256" key="4">
    <source>
        <dbReference type="ARBA" id="ARBA00022692"/>
    </source>
</evidence>
<feature type="transmembrane region" description="Helical" evidence="9">
    <location>
        <begin position="332"/>
        <end position="358"/>
    </location>
</feature>
<feature type="transmembrane region" description="Helical" evidence="9">
    <location>
        <begin position="299"/>
        <end position="320"/>
    </location>
</feature>
<name>A0A1W0X0I1_HYPEX</name>
<comment type="caution">
    <text evidence="11">The sequence shown here is derived from an EMBL/GenBank/DDBJ whole genome shotgun (WGS) entry which is preliminary data.</text>
</comment>
<dbReference type="OrthoDB" id="5877963at2759"/>
<dbReference type="PRINTS" id="PR00173">
    <property type="entry name" value="EDTRNSPORT"/>
</dbReference>
<feature type="region of interest" description="Disordered" evidence="10">
    <location>
        <begin position="1"/>
        <end position="45"/>
    </location>
</feature>
<evidence type="ECO:0000313" key="12">
    <source>
        <dbReference type="Proteomes" id="UP000192578"/>
    </source>
</evidence>
<sequence length="576" mass="62364">MSVKFNNKRPSHDLEAGDDDEHHELQPKGGKEAPSAPKVRQTPGQYIRSAPGRVKDSFSKDCCLGCMKDNLKVLLLILAIFAGTALGFGLRAQGFHLVPRKVMYVSFIGDVFLNMLKIVILPLIVSSLVSGLAALESQTSGKIGARAVIYYFTTTVMAVILGIALVEIIRPGDVGKRHANGTAIPQVASSPTEPTTTVDTFLDLIRNMFPPNLVEATFKQHKTALLPPKGFNSSWFPNDTGTLPDYSGFIIESKKIDGINIMGLVVFSILFGITISRLGEKGKPLKLFFDSLNEVTMSIVGTIMWLAPLGITFLVAGQVLKVEDFGAMLEQLGMYFGTVLLGLLLHAFIVLPAIFFAFTRHNPYTYIVGSMQAFATGFATSSSSATLPITIRCVEEKNGVDPRISRFVLPVGSTINMDGTALYEAVACLFIAQTQNVPMDFGKIVAVSVTATAAAIGAAGVPQAGLVTMVMVLDAVGLDAKYVTMILAIDWFLDRIRTTVNILGDVIGCGIVQHLSKDFLAKMDEEQRLKRRASRAHRLQEVIDDVEVEKALLPAALQNDAVHYGSHPDTVVQVHP</sequence>
<feature type="transmembrane region" description="Helical" evidence="9">
    <location>
        <begin position="111"/>
        <end position="135"/>
    </location>
</feature>
<reference evidence="12" key="1">
    <citation type="submission" date="2017-01" db="EMBL/GenBank/DDBJ databases">
        <title>Comparative genomics of anhydrobiosis in the tardigrade Hypsibius dujardini.</title>
        <authorList>
            <person name="Yoshida Y."/>
            <person name="Koutsovoulos G."/>
            <person name="Laetsch D."/>
            <person name="Stevens L."/>
            <person name="Kumar S."/>
            <person name="Horikawa D."/>
            <person name="Ishino K."/>
            <person name="Komine S."/>
            <person name="Tomita M."/>
            <person name="Blaxter M."/>
            <person name="Arakawa K."/>
        </authorList>
    </citation>
    <scope>NUCLEOTIDE SEQUENCE [LARGE SCALE GENOMIC DNA]</scope>
    <source>
        <strain evidence="12">Z151</strain>
    </source>
</reference>
<accession>A0A1W0X0I1</accession>
<dbReference type="Gene3D" id="1.10.3860.10">
    <property type="entry name" value="Sodium:dicarboxylate symporter"/>
    <property type="match status" value="1"/>
</dbReference>
<comment type="similarity">
    <text evidence="2 9">Belongs to the dicarboxylate/amino acid:cation symporter (DAACS) (TC 2.A.23) family.</text>
</comment>
<keyword evidence="5 9" id="KW-0769">Symport</keyword>
<keyword evidence="12" id="KW-1185">Reference proteome</keyword>
<feature type="transmembrane region" description="Helical" evidence="9">
    <location>
        <begin position="147"/>
        <end position="169"/>
    </location>
</feature>
<dbReference type="PANTHER" id="PTHR11958:SF63">
    <property type="entry name" value="AMINO ACID TRANSPORTER"/>
    <property type="match status" value="1"/>
</dbReference>
<dbReference type="SUPFAM" id="SSF118215">
    <property type="entry name" value="Proton glutamate symport protein"/>
    <property type="match status" value="1"/>
</dbReference>
<keyword evidence="7 9" id="KW-0472">Membrane</keyword>
<evidence type="ECO:0000256" key="2">
    <source>
        <dbReference type="ARBA" id="ARBA00006148"/>
    </source>
</evidence>
<evidence type="ECO:0000256" key="1">
    <source>
        <dbReference type="ARBA" id="ARBA00004141"/>
    </source>
</evidence>
<keyword evidence="6 9" id="KW-1133">Transmembrane helix</keyword>
<dbReference type="GO" id="GO:0015175">
    <property type="term" value="F:neutral L-amino acid transmembrane transporter activity"/>
    <property type="evidence" value="ECO:0007669"/>
    <property type="project" value="TreeGrafter"/>
</dbReference>
<evidence type="ECO:0000256" key="8">
    <source>
        <dbReference type="ARBA" id="ARBA00023180"/>
    </source>
</evidence>
<dbReference type="PANTHER" id="PTHR11958">
    <property type="entry name" value="SODIUM/DICARBOXYLATE SYMPORTER-RELATED"/>
    <property type="match status" value="1"/>
</dbReference>
<dbReference type="Pfam" id="PF00375">
    <property type="entry name" value="SDF"/>
    <property type="match status" value="1"/>
</dbReference>
<organism evidence="11 12">
    <name type="scientific">Hypsibius exemplaris</name>
    <name type="common">Freshwater tardigrade</name>
    <dbReference type="NCBI Taxonomy" id="2072580"/>
    <lineage>
        <taxon>Eukaryota</taxon>
        <taxon>Metazoa</taxon>
        <taxon>Ecdysozoa</taxon>
        <taxon>Tardigrada</taxon>
        <taxon>Eutardigrada</taxon>
        <taxon>Parachela</taxon>
        <taxon>Hypsibioidea</taxon>
        <taxon>Hypsibiidae</taxon>
        <taxon>Hypsibius</taxon>
    </lineage>
</organism>
<evidence type="ECO:0000313" key="11">
    <source>
        <dbReference type="EMBL" id="OQV20940.1"/>
    </source>
</evidence>
<evidence type="ECO:0000256" key="6">
    <source>
        <dbReference type="ARBA" id="ARBA00022989"/>
    </source>
</evidence>
<gene>
    <name evidence="11" type="ORF">BV898_05015</name>
</gene>
<keyword evidence="8" id="KW-0325">Glycoprotein</keyword>
<comment type="subcellular location">
    <subcellularLocation>
        <location evidence="1 9">Membrane</location>
        <topology evidence="1 9">Multi-pass membrane protein</topology>
    </subcellularLocation>
</comment>
<evidence type="ECO:0000256" key="5">
    <source>
        <dbReference type="ARBA" id="ARBA00022847"/>
    </source>
</evidence>
<feature type="transmembrane region" description="Helical" evidence="9">
    <location>
        <begin position="73"/>
        <end position="90"/>
    </location>
</feature>
<keyword evidence="3 9" id="KW-0813">Transport</keyword>
<dbReference type="PROSITE" id="PS00714">
    <property type="entry name" value="NA_DICARBOXYL_SYMP_2"/>
    <property type="match status" value="1"/>
</dbReference>
<dbReference type="InterPro" id="IPR001991">
    <property type="entry name" value="Na-dicarboxylate_symporter"/>
</dbReference>
<dbReference type="InterPro" id="IPR050746">
    <property type="entry name" value="DAACS"/>
</dbReference>
<dbReference type="GO" id="GO:0005313">
    <property type="term" value="F:L-glutamate transmembrane transporter activity"/>
    <property type="evidence" value="ECO:0007669"/>
    <property type="project" value="TreeGrafter"/>
</dbReference>
<evidence type="ECO:0000256" key="9">
    <source>
        <dbReference type="RuleBase" id="RU361216"/>
    </source>
</evidence>
<protein>
    <recommendedName>
        <fullName evidence="9">Amino acid transporter</fullName>
    </recommendedName>
</protein>
<dbReference type="EMBL" id="MTYJ01000026">
    <property type="protein sequence ID" value="OQV20940.1"/>
    <property type="molecule type" value="Genomic_DNA"/>
</dbReference>
<dbReference type="InterPro" id="IPR018107">
    <property type="entry name" value="Na-dicarboxylate_symporter_CS"/>
</dbReference>
<dbReference type="InterPro" id="IPR036458">
    <property type="entry name" value="Na:dicarbo_symporter_sf"/>
</dbReference>
<evidence type="ECO:0000256" key="10">
    <source>
        <dbReference type="SAM" id="MobiDB-lite"/>
    </source>
</evidence>
<evidence type="ECO:0000256" key="3">
    <source>
        <dbReference type="ARBA" id="ARBA00022448"/>
    </source>
</evidence>
<dbReference type="GO" id="GO:0015501">
    <property type="term" value="F:glutamate:sodium symporter activity"/>
    <property type="evidence" value="ECO:0007669"/>
    <property type="project" value="TreeGrafter"/>
</dbReference>
<dbReference type="AlphaFoldDB" id="A0A1W0X0I1"/>
<feature type="transmembrane region" description="Helical" evidence="9">
    <location>
        <begin position="259"/>
        <end position="279"/>
    </location>
</feature>
<evidence type="ECO:0000256" key="7">
    <source>
        <dbReference type="ARBA" id="ARBA00023136"/>
    </source>
</evidence>
<keyword evidence="4 9" id="KW-0812">Transmembrane</keyword>
<proteinExistence type="inferred from homology"/>